<name>A0A6M3ZXA2_9BURK</name>
<evidence type="ECO:0000259" key="5">
    <source>
        <dbReference type="Pfam" id="PF22780"/>
    </source>
</evidence>
<evidence type="ECO:0000256" key="2">
    <source>
        <dbReference type="ARBA" id="ARBA00022630"/>
    </source>
</evidence>
<dbReference type="SUPFAM" id="SSF51905">
    <property type="entry name" value="FAD/NAD(P)-binding domain"/>
    <property type="match status" value="1"/>
</dbReference>
<dbReference type="Pfam" id="PF22780">
    <property type="entry name" value="HI0933_like_1st"/>
    <property type="match status" value="1"/>
</dbReference>
<accession>A0A6M3ZXA2</accession>
<dbReference type="InterPro" id="IPR057661">
    <property type="entry name" value="RsdA/BaiN/AoA(So)_Rossmann"/>
</dbReference>
<dbReference type="PANTHER" id="PTHR42887:SF1">
    <property type="entry name" value="BLR3961 PROTEIN"/>
    <property type="match status" value="1"/>
</dbReference>
<dbReference type="Gene3D" id="1.10.8.260">
    <property type="entry name" value="HI0933 insert domain-like"/>
    <property type="match status" value="1"/>
</dbReference>
<dbReference type="Proteomes" id="UP000501648">
    <property type="component" value="Chromosome"/>
</dbReference>
<keyword evidence="2" id="KW-0285">Flavoprotein</keyword>
<dbReference type="Gene3D" id="2.40.30.10">
    <property type="entry name" value="Translation factors"/>
    <property type="match status" value="1"/>
</dbReference>
<sequence>MQTLPTLAPGSSRVAVIGAGPAGLMAAEVLAAHGVAVDVYDAMPSAGRKFLLAGRGGMNITHSEAQPDFLPRYGKRREQVAPFVRRFDGEQLRAWIHELGIETFVGSSGRVFPREMKAAPLLRAWLHRLRQAGVQFHMRHRWLGWQEDGALRLAHPEGEIAVRPDAVVLALGGGSWPRLGSDGSWVPLLQARQVEVAPLLPSNCGFELDWSAHFRERFAGEPVKPVVASTAQASGGVQNRRGEFIVTAEGIEGSLVYAMSAALRDTIAAEGSARLYLDLLPDWPLEKVEAELAHPRGARSLSSHLQSRLHLKGVKAGLLRELLSKEDFADMGKLARAIKALPLTVWRTRPLAEAISSAGGVSFEALDDALMLRALPGVFCAGEMLDWEAPTGGYLLTACFATGRAAAAGVLHWLISADRAAGLSASHEEQHK</sequence>
<dbReference type="InterPro" id="IPR022460">
    <property type="entry name" value="Flavoprotein_PP4765"/>
</dbReference>
<dbReference type="SUPFAM" id="SSF160996">
    <property type="entry name" value="HI0933 insert domain-like"/>
    <property type="match status" value="1"/>
</dbReference>
<evidence type="ECO:0000259" key="4">
    <source>
        <dbReference type="Pfam" id="PF03486"/>
    </source>
</evidence>
<dbReference type="RefSeq" id="WP_017449763.1">
    <property type="nucleotide sequence ID" value="NZ_CP008956.1"/>
</dbReference>
<dbReference type="InterPro" id="IPR023166">
    <property type="entry name" value="BaiN-like_dom_sf"/>
</dbReference>
<proteinExistence type="predicted"/>
<gene>
    <name evidence="6" type="ORF">C798_24625</name>
</gene>
<dbReference type="InterPro" id="IPR055178">
    <property type="entry name" value="RsdA/BaiN/AoA(So)-like_dom"/>
</dbReference>
<dbReference type="NCBIfam" id="TIGR00275">
    <property type="entry name" value="aminoacetone oxidase family FAD-binding enzyme"/>
    <property type="match status" value="1"/>
</dbReference>
<dbReference type="PRINTS" id="PR00420">
    <property type="entry name" value="RNGMNOXGNASE"/>
</dbReference>
<dbReference type="InterPro" id="IPR036188">
    <property type="entry name" value="FAD/NAD-bd_sf"/>
</dbReference>
<feature type="domain" description="RsdA/BaiN/AoA(So)-like Rossmann fold-like" evidence="4">
    <location>
        <begin position="13"/>
        <end position="408"/>
    </location>
</feature>
<evidence type="ECO:0000256" key="3">
    <source>
        <dbReference type="ARBA" id="ARBA00022827"/>
    </source>
</evidence>
<reference evidence="6 7" key="1">
    <citation type="journal article" date="2012" name="J. Bacteriol.">
        <title>Genome sequence of the pathogenic Herbaspirillum seropedicae strain Os34, isolated from rice roots.</title>
        <authorList>
            <person name="Ye W."/>
            <person name="Ye S."/>
            <person name="Liu J."/>
            <person name="Chang S."/>
            <person name="Chen M."/>
            <person name="Zhu B."/>
            <person name="Guo L."/>
            <person name="An Q."/>
        </authorList>
    </citation>
    <scope>NUCLEOTIDE SEQUENCE [LARGE SCALE GENOMIC DNA]</scope>
    <source>
        <strain evidence="6 7">Os34</strain>
    </source>
</reference>
<dbReference type="Pfam" id="PF03486">
    <property type="entry name" value="HI0933_like"/>
    <property type="match status" value="1"/>
</dbReference>
<evidence type="ECO:0000256" key="1">
    <source>
        <dbReference type="ARBA" id="ARBA00001974"/>
    </source>
</evidence>
<evidence type="ECO:0000313" key="6">
    <source>
        <dbReference type="EMBL" id="QJQ03299.1"/>
    </source>
</evidence>
<protein>
    <submittedName>
        <fullName evidence="6">Aminoacetone oxidase family FAD-binding enzyme</fullName>
    </submittedName>
</protein>
<dbReference type="EMBL" id="CP008956">
    <property type="protein sequence ID" value="QJQ03299.1"/>
    <property type="molecule type" value="Genomic_DNA"/>
</dbReference>
<dbReference type="Gene3D" id="3.50.50.60">
    <property type="entry name" value="FAD/NAD(P)-binding domain"/>
    <property type="match status" value="1"/>
</dbReference>
<comment type="cofactor">
    <cofactor evidence="1">
        <name>FAD</name>
        <dbReference type="ChEBI" id="CHEBI:57692"/>
    </cofactor>
</comment>
<keyword evidence="3" id="KW-0274">FAD</keyword>
<evidence type="ECO:0000313" key="7">
    <source>
        <dbReference type="Proteomes" id="UP000501648"/>
    </source>
</evidence>
<dbReference type="PANTHER" id="PTHR42887">
    <property type="entry name" value="OS12G0638800 PROTEIN"/>
    <property type="match status" value="1"/>
</dbReference>
<dbReference type="AlphaFoldDB" id="A0A6M3ZXA2"/>
<dbReference type="InterPro" id="IPR004792">
    <property type="entry name" value="BaiN-like"/>
</dbReference>
<feature type="domain" description="RsdA/BaiN/AoA(So)-like insert" evidence="5">
    <location>
        <begin position="201"/>
        <end position="356"/>
    </location>
</feature>
<organism evidence="6 7">
    <name type="scientific">Herbaspirillum rubrisubalbicans Os34</name>
    <dbReference type="NCBI Taxonomy" id="1235827"/>
    <lineage>
        <taxon>Bacteria</taxon>
        <taxon>Pseudomonadati</taxon>
        <taxon>Pseudomonadota</taxon>
        <taxon>Betaproteobacteria</taxon>
        <taxon>Burkholderiales</taxon>
        <taxon>Oxalobacteraceae</taxon>
        <taxon>Herbaspirillum</taxon>
    </lineage>
</organism>
<dbReference type="NCBIfam" id="TIGR03862">
    <property type="entry name" value="flavo_PP4765"/>
    <property type="match status" value="1"/>
</dbReference>